<keyword evidence="1" id="KW-0812">Transmembrane</keyword>
<keyword evidence="1" id="KW-0472">Membrane</keyword>
<dbReference type="PaxDb" id="39947-A0A0P0Y0H0"/>
<protein>
    <submittedName>
        <fullName evidence="2">Os11g0208651 protein</fullName>
    </submittedName>
</protein>
<dbReference type="OMA" id="LVDPFKM"/>
<dbReference type="Gramene" id="Os11t0208651-00">
    <property type="protein sequence ID" value="Os11t0208651-00"/>
    <property type="gene ID" value="Os11g0208651"/>
</dbReference>
<reference evidence="2 3" key="3">
    <citation type="journal article" date="2013" name="Rice">
        <title>Improvement of the Oryza sativa Nipponbare reference genome using next generation sequence and optical map data.</title>
        <authorList>
            <person name="Kawahara Y."/>
            <person name="de la Bastide M."/>
            <person name="Hamilton J.P."/>
            <person name="Kanamori H."/>
            <person name="McCombie W.R."/>
            <person name="Ouyang S."/>
            <person name="Schwartz D.C."/>
            <person name="Tanaka T."/>
            <person name="Wu J."/>
            <person name="Zhou S."/>
            <person name="Childs K.L."/>
            <person name="Davidson R.M."/>
            <person name="Lin H."/>
            <person name="Quesada-Ocampo L."/>
            <person name="Vaillancourt B."/>
            <person name="Sakai H."/>
            <person name="Lee S.S."/>
            <person name="Kim J."/>
            <person name="Numa H."/>
            <person name="Itoh T."/>
            <person name="Buell C.R."/>
            <person name="Matsumoto T."/>
        </authorList>
    </citation>
    <scope>NUCLEOTIDE SEQUENCE [LARGE SCALE GENOMIC DNA]</scope>
    <source>
        <strain evidence="3">cv. Nipponbare</strain>
    </source>
</reference>
<dbReference type="Proteomes" id="UP000059680">
    <property type="component" value="Chromosome 11"/>
</dbReference>
<gene>
    <name evidence="2" type="ordered locus">Os11g0208651</name>
    <name evidence="2" type="ORF">OSNPB_110208651</name>
</gene>
<dbReference type="FunCoup" id="A0A0P0Y0H0">
    <property type="interactions" value="28"/>
</dbReference>
<keyword evidence="3" id="KW-1185">Reference proteome</keyword>
<accession>A0A0P0Y0H0</accession>
<reference evidence="2 3" key="2">
    <citation type="journal article" date="2013" name="Plant Cell Physiol.">
        <title>Rice Annotation Project Database (RAP-DB): an integrative and interactive database for rice genomics.</title>
        <authorList>
            <person name="Sakai H."/>
            <person name="Lee S.S."/>
            <person name="Tanaka T."/>
            <person name="Numa H."/>
            <person name="Kim J."/>
            <person name="Kawahara Y."/>
            <person name="Wakimoto H."/>
            <person name="Yang C.C."/>
            <person name="Iwamoto M."/>
            <person name="Abe T."/>
            <person name="Yamada Y."/>
            <person name="Muto A."/>
            <person name="Inokuchi H."/>
            <person name="Ikemura T."/>
            <person name="Matsumoto T."/>
            <person name="Sasaki T."/>
            <person name="Itoh T."/>
        </authorList>
    </citation>
    <scope>NUCLEOTIDE SEQUENCE [LARGE SCALE GENOMIC DNA]</scope>
    <source>
        <strain evidence="3">cv. Nipponbare</strain>
    </source>
</reference>
<dbReference type="EMBL" id="AP014967">
    <property type="protein sequence ID" value="BAT13149.1"/>
    <property type="molecule type" value="Genomic_DNA"/>
</dbReference>
<organism evidence="2 3">
    <name type="scientific">Oryza sativa subsp. japonica</name>
    <name type="common">Rice</name>
    <dbReference type="NCBI Taxonomy" id="39947"/>
    <lineage>
        <taxon>Eukaryota</taxon>
        <taxon>Viridiplantae</taxon>
        <taxon>Streptophyta</taxon>
        <taxon>Embryophyta</taxon>
        <taxon>Tracheophyta</taxon>
        <taxon>Spermatophyta</taxon>
        <taxon>Magnoliopsida</taxon>
        <taxon>Liliopsida</taxon>
        <taxon>Poales</taxon>
        <taxon>Poaceae</taxon>
        <taxon>BOP clade</taxon>
        <taxon>Oryzoideae</taxon>
        <taxon>Oryzeae</taxon>
        <taxon>Oryzinae</taxon>
        <taxon>Oryza</taxon>
        <taxon>Oryza sativa</taxon>
    </lineage>
</organism>
<dbReference type="InParanoid" id="A0A0P0Y0H0"/>
<keyword evidence="1" id="KW-1133">Transmembrane helix</keyword>
<evidence type="ECO:0000256" key="1">
    <source>
        <dbReference type="SAM" id="Phobius"/>
    </source>
</evidence>
<dbReference type="AlphaFoldDB" id="A0A0P0Y0H0"/>
<feature type="transmembrane region" description="Helical" evidence="1">
    <location>
        <begin position="43"/>
        <end position="67"/>
    </location>
</feature>
<proteinExistence type="predicted"/>
<name>A0A0P0Y0H0_ORYSJ</name>
<reference evidence="3" key="1">
    <citation type="journal article" date="2005" name="Nature">
        <title>The map-based sequence of the rice genome.</title>
        <authorList>
            <consortium name="International rice genome sequencing project (IRGSP)"/>
            <person name="Matsumoto T."/>
            <person name="Wu J."/>
            <person name="Kanamori H."/>
            <person name="Katayose Y."/>
            <person name="Fujisawa M."/>
            <person name="Namiki N."/>
            <person name="Mizuno H."/>
            <person name="Yamamoto K."/>
            <person name="Antonio B.A."/>
            <person name="Baba T."/>
            <person name="Sakata K."/>
            <person name="Nagamura Y."/>
            <person name="Aoki H."/>
            <person name="Arikawa K."/>
            <person name="Arita K."/>
            <person name="Bito T."/>
            <person name="Chiden Y."/>
            <person name="Fujitsuka N."/>
            <person name="Fukunaka R."/>
            <person name="Hamada M."/>
            <person name="Harada C."/>
            <person name="Hayashi A."/>
            <person name="Hijishita S."/>
            <person name="Honda M."/>
            <person name="Hosokawa S."/>
            <person name="Ichikawa Y."/>
            <person name="Idonuma A."/>
            <person name="Iijima M."/>
            <person name="Ikeda M."/>
            <person name="Ikeno M."/>
            <person name="Ito K."/>
            <person name="Ito S."/>
            <person name="Ito T."/>
            <person name="Ito Y."/>
            <person name="Ito Y."/>
            <person name="Iwabuchi A."/>
            <person name="Kamiya K."/>
            <person name="Karasawa W."/>
            <person name="Kurita K."/>
            <person name="Katagiri S."/>
            <person name="Kikuta A."/>
            <person name="Kobayashi H."/>
            <person name="Kobayashi N."/>
            <person name="Machita K."/>
            <person name="Maehara T."/>
            <person name="Masukawa M."/>
            <person name="Mizubayashi T."/>
            <person name="Mukai Y."/>
            <person name="Nagasaki H."/>
            <person name="Nagata Y."/>
            <person name="Naito S."/>
            <person name="Nakashima M."/>
            <person name="Nakama Y."/>
            <person name="Nakamichi Y."/>
            <person name="Nakamura M."/>
            <person name="Meguro A."/>
            <person name="Negishi M."/>
            <person name="Ohta I."/>
            <person name="Ohta T."/>
            <person name="Okamoto M."/>
            <person name="Ono N."/>
            <person name="Saji S."/>
            <person name="Sakaguchi M."/>
            <person name="Sakai K."/>
            <person name="Shibata M."/>
            <person name="Shimokawa T."/>
            <person name="Song J."/>
            <person name="Takazaki Y."/>
            <person name="Terasawa K."/>
            <person name="Tsugane M."/>
            <person name="Tsuji K."/>
            <person name="Ueda S."/>
            <person name="Waki K."/>
            <person name="Yamagata H."/>
            <person name="Yamamoto M."/>
            <person name="Yamamoto S."/>
            <person name="Yamane H."/>
            <person name="Yoshiki S."/>
            <person name="Yoshihara R."/>
            <person name="Yukawa K."/>
            <person name="Zhong H."/>
            <person name="Yano M."/>
            <person name="Yuan Q."/>
            <person name="Ouyang S."/>
            <person name="Liu J."/>
            <person name="Jones K.M."/>
            <person name="Gansberger K."/>
            <person name="Moffat K."/>
            <person name="Hill J."/>
            <person name="Bera J."/>
            <person name="Fadrosh D."/>
            <person name="Jin S."/>
            <person name="Johri S."/>
            <person name="Kim M."/>
            <person name="Overton L."/>
            <person name="Reardon M."/>
            <person name="Tsitrin T."/>
            <person name="Vuong H."/>
            <person name="Weaver B."/>
            <person name="Ciecko A."/>
            <person name="Tallon L."/>
            <person name="Jackson J."/>
            <person name="Pai G."/>
            <person name="Aken S.V."/>
            <person name="Utterback T."/>
            <person name="Reidmuller S."/>
            <person name="Feldblyum T."/>
            <person name="Hsiao J."/>
            <person name="Zismann V."/>
            <person name="Iobst S."/>
            <person name="de Vazeille A.R."/>
            <person name="Buell C.R."/>
            <person name="Ying K."/>
            <person name="Li Y."/>
            <person name="Lu T."/>
            <person name="Huang Y."/>
            <person name="Zhao Q."/>
            <person name="Feng Q."/>
            <person name="Zhang L."/>
            <person name="Zhu J."/>
            <person name="Weng Q."/>
            <person name="Mu J."/>
            <person name="Lu Y."/>
            <person name="Fan D."/>
            <person name="Liu Y."/>
            <person name="Guan J."/>
            <person name="Zhang Y."/>
            <person name="Yu S."/>
            <person name="Liu X."/>
            <person name="Zhang Y."/>
            <person name="Hong G."/>
            <person name="Han B."/>
            <person name="Choisne N."/>
            <person name="Demange N."/>
            <person name="Orjeda G."/>
            <person name="Samain S."/>
            <person name="Cattolico L."/>
            <person name="Pelletier E."/>
            <person name="Couloux A."/>
            <person name="Segurens B."/>
            <person name="Wincker P."/>
            <person name="D'Hont A."/>
            <person name="Scarpelli C."/>
            <person name="Weissenbach J."/>
            <person name="Salanoubat M."/>
            <person name="Quetier F."/>
            <person name="Yu Y."/>
            <person name="Kim H.R."/>
            <person name="Rambo T."/>
            <person name="Currie J."/>
            <person name="Collura K."/>
            <person name="Luo M."/>
            <person name="Yang T."/>
            <person name="Ammiraju J.S.S."/>
            <person name="Engler F."/>
            <person name="Soderlund C."/>
            <person name="Wing R.A."/>
            <person name="Palmer L.E."/>
            <person name="de la Bastide M."/>
            <person name="Spiegel L."/>
            <person name="Nascimento L."/>
            <person name="Zutavern T."/>
            <person name="O'Shaughnessy A."/>
            <person name="Dike S."/>
            <person name="Dedhia N."/>
            <person name="Preston R."/>
            <person name="Balija V."/>
            <person name="McCombie W.R."/>
            <person name="Chow T."/>
            <person name="Chen H."/>
            <person name="Chung M."/>
            <person name="Chen C."/>
            <person name="Shaw J."/>
            <person name="Wu H."/>
            <person name="Hsiao K."/>
            <person name="Chao Y."/>
            <person name="Chu M."/>
            <person name="Cheng C."/>
            <person name="Hour A."/>
            <person name="Lee P."/>
            <person name="Lin S."/>
            <person name="Lin Y."/>
            <person name="Liou J."/>
            <person name="Liu S."/>
            <person name="Hsing Y."/>
            <person name="Raghuvanshi S."/>
            <person name="Mohanty A."/>
            <person name="Bharti A.K."/>
            <person name="Gaur A."/>
            <person name="Gupta V."/>
            <person name="Kumar D."/>
            <person name="Ravi V."/>
            <person name="Vij S."/>
            <person name="Kapur A."/>
            <person name="Khurana P."/>
            <person name="Khurana P."/>
            <person name="Khurana J.P."/>
            <person name="Tyagi A.K."/>
            <person name="Gaikwad K."/>
            <person name="Singh A."/>
            <person name="Dalal V."/>
            <person name="Srivastava S."/>
            <person name="Dixit A."/>
            <person name="Pal A.K."/>
            <person name="Ghazi I.A."/>
            <person name="Yadav M."/>
            <person name="Pandit A."/>
            <person name="Bhargava A."/>
            <person name="Sureshbabu K."/>
            <person name="Batra K."/>
            <person name="Sharma T.R."/>
            <person name="Mohapatra T."/>
            <person name="Singh N.K."/>
            <person name="Messing J."/>
            <person name="Nelson A.B."/>
            <person name="Fuks G."/>
            <person name="Kavchok S."/>
            <person name="Keizer G."/>
            <person name="Linton E."/>
            <person name="Llaca V."/>
            <person name="Song R."/>
            <person name="Tanyolac B."/>
            <person name="Young S."/>
            <person name="Ho-Il K."/>
            <person name="Hahn J.H."/>
            <person name="Sangsakoo G."/>
            <person name="Vanavichit A."/>
            <person name="de Mattos Luiz.A.T."/>
            <person name="Zimmer P.D."/>
            <person name="Malone G."/>
            <person name="Dellagostin O."/>
            <person name="de Oliveira A.C."/>
            <person name="Bevan M."/>
            <person name="Bancroft I."/>
            <person name="Minx P."/>
            <person name="Cordum H."/>
            <person name="Wilson R."/>
            <person name="Cheng Z."/>
            <person name="Jin W."/>
            <person name="Jiang J."/>
            <person name="Leong S.A."/>
            <person name="Iwama H."/>
            <person name="Gojobori T."/>
            <person name="Itoh T."/>
            <person name="Niimura Y."/>
            <person name="Fujii Y."/>
            <person name="Habara T."/>
            <person name="Sakai H."/>
            <person name="Sato Y."/>
            <person name="Wilson G."/>
            <person name="Kumar K."/>
            <person name="McCouch S."/>
            <person name="Juretic N."/>
            <person name="Hoen D."/>
            <person name="Wright S."/>
            <person name="Bruskiewich R."/>
            <person name="Bureau T."/>
            <person name="Miyao A."/>
            <person name="Hirochika H."/>
            <person name="Nishikawa T."/>
            <person name="Kadowaki K."/>
            <person name="Sugiura M."/>
            <person name="Burr B."/>
            <person name="Sasaki T."/>
        </authorList>
    </citation>
    <scope>NUCLEOTIDE SEQUENCE [LARGE SCALE GENOMIC DNA]</scope>
    <source>
        <strain evidence="3">cv. Nipponbare</strain>
    </source>
</reference>
<evidence type="ECO:0000313" key="3">
    <source>
        <dbReference type="Proteomes" id="UP000059680"/>
    </source>
</evidence>
<evidence type="ECO:0000313" key="2">
    <source>
        <dbReference type="EMBL" id="BAT13149.1"/>
    </source>
</evidence>
<sequence length="151" mass="16506">MTRFPLSKRIALVFTPVLACAVPLVICVDHTMDLMAWFMMTRLLPSSEIFICTSLSSGSVIGLSLLATHTVVQTGILLNHMARYQPGEVTLPYVFAVPSGSAGLKKPSANLPFLEMSFSPTASTCPATIVSFVAEHDGVCREMTRRRPRYL</sequence>